<dbReference type="GO" id="GO:0016747">
    <property type="term" value="F:acyltransferase activity, transferring groups other than amino-acyl groups"/>
    <property type="evidence" value="ECO:0007669"/>
    <property type="project" value="InterPro"/>
</dbReference>
<sequence>MPVQMRPATAADGPSLAPVYLSAFHDNPVASTCFPQSSPACREWLSKAFAEEAKDPRAHLLVVTDPDDAENPDRVIAWAKWVRPARDGEPNVTPPPAGPEAWPEEGDAAFAHDFFGGIGRNHARVMGDVRHWYLELVVCHRDHQGRGAASPLLRWGCERADEDGVVAFLESMPKAKAVYERYGFEGVDRLEFTTPAGELVTQDFMVRKGRAAGDYGRVLANAKRGDGGQQLL</sequence>
<dbReference type="PANTHER" id="PTHR42791">
    <property type="entry name" value="GNAT FAMILY ACETYLTRANSFERASE"/>
    <property type="match status" value="1"/>
</dbReference>
<evidence type="ECO:0000313" key="2">
    <source>
        <dbReference type="EMBL" id="TDZ39983.1"/>
    </source>
</evidence>
<keyword evidence="3" id="KW-1185">Reference proteome</keyword>
<protein>
    <recommendedName>
        <fullName evidence="1">N-acetyltransferase domain-containing protein</fullName>
    </recommendedName>
</protein>
<comment type="caution">
    <text evidence="2">The sequence shown here is derived from an EMBL/GenBank/DDBJ whole genome shotgun (WGS) entry which is preliminary data.</text>
</comment>
<evidence type="ECO:0000313" key="3">
    <source>
        <dbReference type="Proteomes" id="UP000295083"/>
    </source>
</evidence>
<gene>
    <name evidence="2" type="ORF">C8035_v004960</name>
</gene>
<dbReference type="PROSITE" id="PS51186">
    <property type="entry name" value="GNAT"/>
    <property type="match status" value="1"/>
</dbReference>
<dbReference type="InterPro" id="IPR016181">
    <property type="entry name" value="Acyl_CoA_acyltransferase"/>
</dbReference>
<dbReference type="EMBL" id="QAPG01000007">
    <property type="protein sequence ID" value="TDZ39983.1"/>
    <property type="molecule type" value="Genomic_DNA"/>
</dbReference>
<proteinExistence type="predicted"/>
<name>A0A4R8QY49_9PEZI</name>
<accession>A0A4R8QY49</accession>
<dbReference type="CDD" id="cd04301">
    <property type="entry name" value="NAT_SF"/>
    <property type="match status" value="1"/>
</dbReference>
<evidence type="ECO:0000259" key="1">
    <source>
        <dbReference type="PROSITE" id="PS51186"/>
    </source>
</evidence>
<dbReference type="AlphaFoldDB" id="A0A4R8QY49"/>
<reference evidence="2 3" key="1">
    <citation type="submission" date="2018-11" db="EMBL/GenBank/DDBJ databases">
        <title>Genome sequence and assembly of Colletotrichum spinosum.</title>
        <authorList>
            <person name="Gan P."/>
            <person name="Shirasu K."/>
        </authorList>
    </citation>
    <scope>NUCLEOTIDE SEQUENCE [LARGE SCALE GENOMIC DNA]</scope>
    <source>
        <strain evidence="2 3">CBS 515.97</strain>
    </source>
</reference>
<dbReference type="Gene3D" id="3.40.630.30">
    <property type="match status" value="1"/>
</dbReference>
<dbReference type="InterPro" id="IPR052523">
    <property type="entry name" value="Trichothecene_AcTrans"/>
</dbReference>
<dbReference type="PANTHER" id="PTHR42791:SF1">
    <property type="entry name" value="N-ACETYLTRANSFERASE DOMAIN-CONTAINING PROTEIN"/>
    <property type="match status" value="1"/>
</dbReference>
<dbReference type="Proteomes" id="UP000295083">
    <property type="component" value="Unassembled WGS sequence"/>
</dbReference>
<feature type="domain" description="N-acetyltransferase" evidence="1">
    <location>
        <begin position="62"/>
        <end position="206"/>
    </location>
</feature>
<dbReference type="Pfam" id="PF00583">
    <property type="entry name" value="Acetyltransf_1"/>
    <property type="match status" value="1"/>
</dbReference>
<dbReference type="InterPro" id="IPR000182">
    <property type="entry name" value="GNAT_dom"/>
</dbReference>
<organism evidence="2 3">
    <name type="scientific">Colletotrichum spinosum</name>
    <dbReference type="NCBI Taxonomy" id="1347390"/>
    <lineage>
        <taxon>Eukaryota</taxon>
        <taxon>Fungi</taxon>
        <taxon>Dikarya</taxon>
        <taxon>Ascomycota</taxon>
        <taxon>Pezizomycotina</taxon>
        <taxon>Sordariomycetes</taxon>
        <taxon>Hypocreomycetidae</taxon>
        <taxon>Glomerellales</taxon>
        <taxon>Glomerellaceae</taxon>
        <taxon>Colletotrichum</taxon>
        <taxon>Colletotrichum orbiculare species complex</taxon>
    </lineage>
</organism>
<dbReference type="SUPFAM" id="SSF55729">
    <property type="entry name" value="Acyl-CoA N-acyltransferases (Nat)"/>
    <property type="match status" value="1"/>
</dbReference>